<dbReference type="Pfam" id="PF07179">
    <property type="entry name" value="SseB"/>
    <property type="match status" value="1"/>
</dbReference>
<comment type="caution">
    <text evidence="2">The sequence shown here is derived from an EMBL/GenBank/DDBJ whole genome shotgun (WGS) entry which is preliminary data.</text>
</comment>
<dbReference type="InterPro" id="IPR009839">
    <property type="entry name" value="SseB_N"/>
</dbReference>
<reference evidence="2" key="1">
    <citation type="submission" date="2020-10" db="EMBL/GenBank/DDBJ databases">
        <authorList>
            <person name="Gilroy R."/>
        </authorList>
    </citation>
    <scope>NUCLEOTIDE SEQUENCE</scope>
    <source>
        <strain evidence="2">ChiBcec2-4451</strain>
    </source>
</reference>
<evidence type="ECO:0000259" key="1">
    <source>
        <dbReference type="Pfam" id="PF07179"/>
    </source>
</evidence>
<evidence type="ECO:0000313" key="2">
    <source>
        <dbReference type="EMBL" id="HIV13061.1"/>
    </source>
</evidence>
<name>A0A9D1T6B9_9FIRM</name>
<gene>
    <name evidence="2" type="ORF">IAA63_07980</name>
</gene>
<dbReference type="AlphaFoldDB" id="A0A9D1T6B9"/>
<reference evidence="2" key="2">
    <citation type="journal article" date="2021" name="PeerJ">
        <title>Extensive microbial diversity within the chicken gut microbiome revealed by metagenomics and culture.</title>
        <authorList>
            <person name="Gilroy R."/>
            <person name="Ravi A."/>
            <person name="Getino M."/>
            <person name="Pursley I."/>
            <person name="Horton D.L."/>
            <person name="Alikhan N.F."/>
            <person name="Baker D."/>
            <person name="Gharbi K."/>
            <person name="Hall N."/>
            <person name="Watson M."/>
            <person name="Adriaenssens E.M."/>
            <person name="Foster-Nyarko E."/>
            <person name="Jarju S."/>
            <person name="Secka A."/>
            <person name="Antonio M."/>
            <person name="Oren A."/>
            <person name="Chaudhuri R.R."/>
            <person name="La Ragione R."/>
            <person name="Hildebrand F."/>
            <person name="Pallen M.J."/>
        </authorList>
    </citation>
    <scope>NUCLEOTIDE SEQUENCE</scope>
    <source>
        <strain evidence="2">ChiBcec2-4451</strain>
    </source>
</reference>
<evidence type="ECO:0000313" key="3">
    <source>
        <dbReference type="Proteomes" id="UP000886723"/>
    </source>
</evidence>
<proteinExistence type="predicted"/>
<dbReference type="Proteomes" id="UP000886723">
    <property type="component" value="Unassembled WGS sequence"/>
</dbReference>
<sequence length="267" mass="31370">MAVDQSFVIKKLQNMEEMYAVYSAVTKMPFATCDEETFNDQVWVFADKEKVQEFSKKYTEEKILLMGVRVKKEEAPMFYMNLFAMGINEVVFQDGEAQHRIPLENIVKLPDYSKLPEKQRPLLNPQLQLTAIYFLQALRKPGVKPDREALKDLEEEMSVNLVKSKFLLPVEVEEKEDGTPGNIRVIYVQNKEGDRFQPIFTDTNEMLKHYRNKQTKHRLLQVPFDQLPKYMIKDIKGYVLNPEGFNLILSQKQIQQLLTFYKTDKED</sequence>
<protein>
    <submittedName>
        <fullName evidence="2">SseB family protein</fullName>
    </submittedName>
</protein>
<organism evidence="2 3">
    <name type="scientific">Candidatus Pullilachnospira stercoravium</name>
    <dbReference type="NCBI Taxonomy" id="2840913"/>
    <lineage>
        <taxon>Bacteria</taxon>
        <taxon>Bacillati</taxon>
        <taxon>Bacillota</taxon>
        <taxon>Clostridia</taxon>
        <taxon>Lachnospirales</taxon>
        <taxon>Lachnospiraceae</taxon>
        <taxon>Lachnospiraceae incertae sedis</taxon>
        <taxon>Candidatus Pullilachnospira</taxon>
    </lineage>
</organism>
<feature type="domain" description="SseB protein N-terminal" evidence="1">
    <location>
        <begin position="156"/>
        <end position="254"/>
    </location>
</feature>
<dbReference type="EMBL" id="DVON01000173">
    <property type="protein sequence ID" value="HIV13061.1"/>
    <property type="molecule type" value="Genomic_DNA"/>
</dbReference>
<accession>A0A9D1T6B9</accession>